<reference evidence="2 3" key="1">
    <citation type="submission" date="2017-03" db="EMBL/GenBank/DDBJ databases">
        <title>WGS assembly of Porphyra umbilicalis.</title>
        <authorList>
            <person name="Brawley S.H."/>
            <person name="Blouin N.A."/>
            <person name="Ficko-Blean E."/>
            <person name="Wheeler G.L."/>
            <person name="Lohr M."/>
            <person name="Goodson H.V."/>
            <person name="Jenkins J.W."/>
            <person name="Blaby-Haas C.E."/>
            <person name="Helliwell K.E."/>
            <person name="Chan C."/>
            <person name="Marriage T."/>
            <person name="Bhattacharya D."/>
            <person name="Klein A.S."/>
            <person name="Badis Y."/>
            <person name="Brodie J."/>
            <person name="Cao Y."/>
            <person name="Collen J."/>
            <person name="Dittami S.M."/>
            <person name="Gachon C.M."/>
            <person name="Green B.R."/>
            <person name="Karpowicz S."/>
            <person name="Kim J.W."/>
            <person name="Kudahl U."/>
            <person name="Lin S."/>
            <person name="Michel G."/>
            <person name="Mittag M."/>
            <person name="Olson B.J."/>
            <person name="Pangilinan J."/>
            <person name="Peng Y."/>
            <person name="Qiu H."/>
            <person name="Shu S."/>
            <person name="Singer J.T."/>
            <person name="Smith A.G."/>
            <person name="Sprecher B.N."/>
            <person name="Wagner V."/>
            <person name="Wang W."/>
            <person name="Wang Z.-Y."/>
            <person name="Yan J."/>
            <person name="Yarish C."/>
            <person name="Zoeuner-Riek S."/>
            <person name="Zhuang Y."/>
            <person name="Zou Y."/>
            <person name="Lindquist E.A."/>
            <person name="Grimwood J."/>
            <person name="Barry K."/>
            <person name="Rokhsar D.S."/>
            <person name="Schmutz J."/>
            <person name="Stiller J.W."/>
            <person name="Grossman A.R."/>
            <person name="Prochnik S.E."/>
        </authorList>
    </citation>
    <scope>NUCLEOTIDE SEQUENCE [LARGE SCALE GENOMIC DNA]</scope>
    <source>
        <strain evidence="2">4086291</strain>
    </source>
</reference>
<dbReference type="SUPFAM" id="SSF53474">
    <property type="entry name" value="alpha/beta-Hydrolases"/>
    <property type="match status" value="1"/>
</dbReference>
<keyword evidence="3" id="KW-1185">Reference proteome</keyword>
<dbReference type="Proteomes" id="UP000218209">
    <property type="component" value="Unassembled WGS sequence"/>
</dbReference>
<dbReference type="GO" id="GO:0017171">
    <property type="term" value="F:serine hydrolase activity"/>
    <property type="evidence" value="ECO:0007669"/>
    <property type="project" value="TreeGrafter"/>
</dbReference>
<proteinExistence type="predicted"/>
<dbReference type="PANTHER" id="PTHR20908:SF3">
    <property type="entry name" value="TRANSMEMBRANE PROTEIN 53"/>
    <property type="match status" value="1"/>
</dbReference>
<sequence>MDRPAFAGAALPVRGAVSARRAVAPRSAPLPPPVAAAAPWARFGDRQPPPPERYARGPAMPRALPAMRVVSRSRTVPGVLRMKLGIPAMAGGGGGGLGGSSGGGLGHSGWSYGGADDDDEDGEFGRSAAQAPAVHVLLRKYGDGGAMCEKMALAVGAGVAHLESSAAAFVGNPTAPVVILLSWMGAKSKSMKKYAEFYQSKGFEVHYVFNGFRTALVPNASRAQARRVANFLDAMPDEKPVFVHAFSIGTGIYGYMLDHIKSDVSRFEAIQSKVRGVIFDSGPAPMLASDVARGLHTVCPAVSRAAWGAVAHGMFWVTQARENFIHAENALRQVPLKRPQLYFYSTDDRVVSGINDSVQDYMARNRALGLDVYHTVWEKSAHATHLKHHRDEYLASLQRFLDQCMDVASRGVEQVSMAVPVGAAGR</sequence>
<evidence type="ECO:0000256" key="1">
    <source>
        <dbReference type="SAM" id="MobiDB-lite"/>
    </source>
</evidence>
<dbReference type="Gene3D" id="3.40.50.1820">
    <property type="entry name" value="alpha/beta hydrolase"/>
    <property type="match status" value="1"/>
</dbReference>
<dbReference type="InterPro" id="IPR029058">
    <property type="entry name" value="AB_hydrolase_fold"/>
</dbReference>
<organism evidence="2 3">
    <name type="scientific">Porphyra umbilicalis</name>
    <name type="common">Purple laver</name>
    <name type="synonym">Red alga</name>
    <dbReference type="NCBI Taxonomy" id="2786"/>
    <lineage>
        <taxon>Eukaryota</taxon>
        <taxon>Rhodophyta</taxon>
        <taxon>Bangiophyceae</taxon>
        <taxon>Bangiales</taxon>
        <taxon>Bangiaceae</taxon>
        <taxon>Porphyra</taxon>
    </lineage>
</organism>
<accession>A0A1X6P5U3</accession>
<protein>
    <recommendedName>
        <fullName evidence="4">DUF829 domain-containing protein</fullName>
    </recommendedName>
</protein>
<dbReference type="Pfam" id="PF05705">
    <property type="entry name" value="DUF829"/>
    <property type="match status" value="1"/>
</dbReference>
<evidence type="ECO:0000313" key="2">
    <source>
        <dbReference type="EMBL" id="OSX76013.1"/>
    </source>
</evidence>
<feature type="region of interest" description="Disordered" evidence="1">
    <location>
        <begin position="39"/>
        <end position="58"/>
    </location>
</feature>
<dbReference type="PANTHER" id="PTHR20908">
    <property type="entry name" value="LD15586P"/>
    <property type="match status" value="1"/>
</dbReference>
<dbReference type="AlphaFoldDB" id="A0A1X6P5U3"/>
<gene>
    <name evidence="2" type="ORF">BU14_0209s0005</name>
</gene>
<dbReference type="OrthoDB" id="77878at2759"/>
<dbReference type="InterPro" id="IPR008547">
    <property type="entry name" value="DUF829_TMEM53"/>
</dbReference>
<dbReference type="EMBL" id="KV918882">
    <property type="protein sequence ID" value="OSX76013.1"/>
    <property type="molecule type" value="Genomic_DNA"/>
</dbReference>
<evidence type="ECO:0008006" key="4">
    <source>
        <dbReference type="Google" id="ProtNLM"/>
    </source>
</evidence>
<name>A0A1X6P5U3_PORUM</name>
<evidence type="ECO:0000313" key="3">
    <source>
        <dbReference type="Proteomes" id="UP000218209"/>
    </source>
</evidence>